<evidence type="ECO:0000313" key="3">
    <source>
        <dbReference type="Proteomes" id="UP000785679"/>
    </source>
</evidence>
<gene>
    <name evidence="2" type="ORF">FGO68_gene7665</name>
</gene>
<sequence length="621" mass="69520">MEEQTVIQGEKRLSRFSQLTLSSAKGNAQAADVNSKTGGPASICKQSKFSQKSKNACSSSVISREGKQHYNLKEKIYVTAIEDTEEEKASRHVVVTEKSRQLRKSTSLIRLFGVEKSLKILSIECLAKEPNVVNSHPLLSSDYCEETEIVGKSTQQKYSRSWNFESLPYVFDGLLDTNDNKHEKDKQLNAESKNHNCNPCEQSHITSPFDQNKETDLSNAPQTELRESAPSRDKQEETDQVLNLPIRDIFSQHIADTSEIPNMQMSQSKKVGEQLKLKRKRFIAVNSQEHNTIHKNGFLIQNDGEDSPQSPEDRSIPNTLKHIKQRIQPQEPCGTFKKAISGSSYQQIQGGGCGGGLSQSQFGGVTCSNSTFNQSHYGRLKRRASDHNLLRILNDDQLSSMNEINLLSDEQQQNSGICGAPVQSTNQSLLPNSSGGGSTNIKRAPAAGILQQSTFKKIIMAPIAGAAIAESGRIQFQHCDEEMKEDFYEETASPTFGESRKVLGSRGGIQKGEFEGSKFQKRIGKNLDISPALCNQDEEIQISESDSERNESRRRREESERARLEQEIYIGGEYDFEGGHVLTNNHNIHHLPKNNRKDSEDFMFNFSDIEDFDSQIDESEC</sequence>
<feature type="region of interest" description="Disordered" evidence="1">
    <location>
        <begin position="541"/>
        <end position="562"/>
    </location>
</feature>
<feature type="region of interest" description="Disordered" evidence="1">
    <location>
        <begin position="184"/>
        <end position="243"/>
    </location>
</feature>
<feature type="region of interest" description="Disordered" evidence="1">
    <location>
        <begin position="23"/>
        <end position="46"/>
    </location>
</feature>
<dbReference type="Proteomes" id="UP000785679">
    <property type="component" value="Unassembled WGS sequence"/>
</dbReference>
<protein>
    <submittedName>
        <fullName evidence="2">Uncharacterized protein</fullName>
    </submittedName>
</protein>
<dbReference type="EMBL" id="RRYP01003739">
    <property type="protein sequence ID" value="TNV83536.1"/>
    <property type="molecule type" value="Genomic_DNA"/>
</dbReference>
<comment type="caution">
    <text evidence="2">The sequence shown here is derived from an EMBL/GenBank/DDBJ whole genome shotgun (WGS) entry which is preliminary data.</text>
</comment>
<accession>A0A8J8NX93</accession>
<evidence type="ECO:0000256" key="1">
    <source>
        <dbReference type="SAM" id="MobiDB-lite"/>
    </source>
</evidence>
<name>A0A8J8NX93_HALGN</name>
<feature type="compositionally biased region" description="Basic and acidic residues" evidence="1">
    <location>
        <begin position="546"/>
        <end position="562"/>
    </location>
</feature>
<dbReference type="AlphaFoldDB" id="A0A8J8NX93"/>
<reference evidence="2" key="1">
    <citation type="submission" date="2019-06" db="EMBL/GenBank/DDBJ databases">
        <authorList>
            <person name="Zheng W."/>
        </authorList>
    </citation>
    <scope>NUCLEOTIDE SEQUENCE</scope>
    <source>
        <strain evidence="2">QDHG01</strain>
    </source>
</reference>
<feature type="compositionally biased region" description="Basic and acidic residues" evidence="1">
    <location>
        <begin position="184"/>
        <end position="194"/>
    </location>
</feature>
<keyword evidence="3" id="KW-1185">Reference proteome</keyword>
<proteinExistence type="predicted"/>
<evidence type="ECO:0000313" key="2">
    <source>
        <dbReference type="EMBL" id="TNV83536.1"/>
    </source>
</evidence>
<feature type="compositionally biased region" description="Basic and acidic residues" evidence="1">
    <location>
        <begin position="224"/>
        <end position="237"/>
    </location>
</feature>
<organism evidence="2 3">
    <name type="scientific">Halteria grandinella</name>
    <dbReference type="NCBI Taxonomy" id="5974"/>
    <lineage>
        <taxon>Eukaryota</taxon>
        <taxon>Sar</taxon>
        <taxon>Alveolata</taxon>
        <taxon>Ciliophora</taxon>
        <taxon>Intramacronucleata</taxon>
        <taxon>Spirotrichea</taxon>
        <taxon>Stichotrichia</taxon>
        <taxon>Sporadotrichida</taxon>
        <taxon>Halteriidae</taxon>
        <taxon>Halteria</taxon>
    </lineage>
</organism>
<feature type="compositionally biased region" description="Polar residues" evidence="1">
    <location>
        <begin position="195"/>
        <end position="210"/>
    </location>
</feature>
<feature type="compositionally biased region" description="Polar residues" evidence="1">
    <location>
        <begin position="23"/>
        <end position="37"/>
    </location>
</feature>